<evidence type="ECO:0000313" key="1">
    <source>
        <dbReference type="EMBL" id="MBB6669837.1"/>
    </source>
</evidence>
<dbReference type="RefSeq" id="WP_185141284.1">
    <property type="nucleotide sequence ID" value="NZ_JACJVP010000005.1"/>
</dbReference>
<dbReference type="EMBL" id="JACJVP010000005">
    <property type="protein sequence ID" value="MBB6669837.1"/>
    <property type="molecule type" value="Genomic_DNA"/>
</dbReference>
<reference evidence="1 2" key="1">
    <citation type="submission" date="2020-08" db="EMBL/GenBank/DDBJ databases">
        <title>Cohnella phylogeny.</title>
        <authorList>
            <person name="Dunlap C."/>
        </authorList>
    </citation>
    <scope>NUCLEOTIDE SEQUENCE [LARGE SCALE GENOMIC DNA]</scope>
    <source>
        <strain evidence="1 2">DSM 28246</strain>
    </source>
</reference>
<evidence type="ECO:0000313" key="2">
    <source>
        <dbReference type="Proteomes" id="UP000547209"/>
    </source>
</evidence>
<dbReference type="Proteomes" id="UP000547209">
    <property type="component" value="Unassembled WGS sequence"/>
</dbReference>
<protein>
    <submittedName>
        <fullName evidence="1">Permease</fullName>
    </submittedName>
</protein>
<organism evidence="1 2">
    <name type="scientific">Cohnella nanjingensis</name>
    <dbReference type="NCBI Taxonomy" id="1387779"/>
    <lineage>
        <taxon>Bacteria</taxon>
        <taxon>Bacillati</taxon>
        <taxon>Bacillota</taxon>
        <taxon>Bacilli</taxon>
        <taxon>Bacillales</taxon>
        <taxon>Paenibacillaceae</taxon>
        <taxon>Cohnella</taxon>
    </lineage>
</organism>
<proteinExistence type="predicted"/>
<dbReference type="AlphaFoldDB" id="A0A7X0RLQ5"/>
<comment type="caution">
    <text evidence="1">The sequence shown here is derived from an EMBL/GenBank/DDBJ whole genome shotgun (WGS) entry which is preliminary data.</text>
</comment>
<gene>
    <name evidence="1" type="ORF">H7C19_03945</name>
</gene>
<name>A0A7X0RLQ5_9BACL</name>
<accession>A0A7X0RLQ5</accession>
<keyword evidence="2" id="KW-1185">Reference proteome</keyword>
<sequence>MAQAQQAYEHFKLAIYCTAGCLDKSLEEIAKDVDFFQRNLKLSKVYLENHRGDKSLSRERLRELKAFFEARGIEVAGGITPTLGAAYRPGFERLFGGICYTDEASRAKFREAVENAAAVFDEVLFDDFFFTNCGCDDCLARKGDRSWEEFRLELMTEVSEHLILKPARAVNPKSRMIIKYPNWNEAYQASGYNTETQPRLFDGLYTGTETRDPAISQQHIPRYASYSLLRWMDNLAPGRNGGGWFDSLDCTYVDYYLEQAYLTVFGKAKELTLFCYSLLRDSYYIPALGFQLDKLDRLAGELGHPVGVTVYEPHHAKGEDHLYDYLGMLGIPMELTPHFPAHPAAPLLITQNVARDGDIIDKMKSFLQAGGQIVMTSGFVKRMTGHGVEAFTTMRPTGKRMAVQQFALNTNSCTFDEFALAGPPLSYPIFDYSTNGTWQSIVALNGHNNIPILMYDNYGKGKIHTLVIPDHYADLWKLPEPVVTALRGLFTARQLDYRVEGPANAGLFAYDNGAFVLENFAPQPQKWRILIPHGRELTGLTAAARATKLAESERDGASLYEVRLQPSTYAAFRVK</sequence>